<name>A0A9N9E5W5_9GLOM</name>
<protein>
    <submittedName>
        <fullName evidence="1">10996_t:CDS:1</fullName>
    </submittedName>
</protein>
<gene>
    <name evidence="1" type="ORF">PBRASI_LOCUS10831</name>
</gene>
<dbReference type="AlphaFoldDB" id="A0A9N9E5W5"/>
<feature type="non-terminal residue" evidence="1">
    <location>
        <position position="73"/>
    </location>
</feature>
<organism evidence="1 2">
    <name type="scientific">Paraglomus brasilianum</name>
    <dbReference type="NCBI Taxonomy" id="144538"/>
    <lineage>
        <taxon>Eukaryota</taxon>
        <taxon>Fungi</taxon>
        <taxon>Fungi incertae sedis</taxon>
        <taxon>Mucoromycota</taxon>
        <taxon>Glomeromycotina</taxon>
        <taxon>Glomeromycetes</taxon>
        <taxon>Paraglomerales</taxon>
        <taxon>Paraglomeraceae</taxon>
        <taxon>Paraglomus</taxon>
    </lineage>
</organism>
<reference evidence="1" key="1">
    <citation type="submission" date="2021-06" db="EMBL/GenBank/DDBJ databases">
        <authorList>
            <person name="Kallberg Y."/>
            <person name="Tangrot J."/>
            <person name="Rosling A."/>
        </authorList>
    </citation>
    <scope>NUCLEOTIDE SEQUENCE</scope>
    <source>
        <strain evidence="1">BR232B</strain>
    </source>
</reference>
<dbReference type="Proteomes" id="UP000789739">
    <property type="component" value="Unassembled WGS sequence"/>
</dbReference>
<evidence type="ECO:0000313" key="1">
    <source>
        <dbReference type="EMBL" id="CAG8661968.1"/>
    </source>
</evidence>
<proteinExistence type="predicted"/>
<keyword evidence="2" id="KW-1185">Reference proteome</keyword>
<accession>A0A9N9E5W5</accession>
<sequence length="73" mass="8363">MSEEPKECKDKKATECTIDIDSCDDNNRRDNNDEIQEIASNSESEAEKELKLTNVLQEGLIIEQASLKEEKFE</sequence>
<evidence type="ECO:0000313" key="2">
    <source>
        <dbReference type="Proteomes" id="UP000789739"/>
    </source>
</evidence>
<comment type="caution">
    <text evidence="1">The sequence shown here is derived from an EMBL/GenBank/DDBJ whole genome shotgun (WGS) entry which is preliminary data.</text>
</comment>
<dbReference type="EMBL" id="CAJVPI010003762">
    <property type="protein sequence ID" value="CAG8661968.1"/>
    <property type="molecule type" value="Genomic_DNA"/>
</dbReference>